<dbReference type="InterPro" id="IPR000160">
    <property type="entry name" value="GGDEF_dom"/>
</dbReference>
<dbReference type="Pfam" id="PF00989">
    <property type="entry name" value="PAS"/>
    <property type="match status" value="1"/>
</dbReference>
<name>A0ABS6EHQ8_9CLOT</name>
<dbReference type="EMBL" id="JAHLQF010000002">
    <property type="protein sequence ID" value="MBU5484677.1"/>
    <property type="molecule type" value="Genomic_DNA"/>
</dbReference>
<evidence type="ECO:0000259" key="2">
    <source>
        <dbReference type="PROSITE" id="PS50887"/>
    </source>
</evidence>
<sequence length="305" mass="35094">MDKVLKSILNLINEGTIILNEELQIIFWNDYMEKITKIPMEEVLNKNIYEVMPKLNKSYFVKSIESVLNDGCKMFFSAAIHKGIVNDNENFNIKISSIDKNDRKFILLEFIDVTNQFARINQLKEYVNKLYNMNEELKEKEETITKLAYYDGLTGLANRTLFYETAERLIGESKENNTILGLLFIDLDEFKFINDTYGHSVGDEVLINVAKSLVECVRDGDMVCRFGGDEFLIVIPNLRNSEDLENIIKRILSSKDKFAENINSNIEVSFSIGSSIYPYNGEDINTLIQKADKSMYVAKGKVVNY</sequence>
<gene>
    <name evidence="3" type="ORF">KQI86_10065</name>
</gene>
<dbReference type="InterPro" id="IPR052163">
    <property type="entry name" value="DGC-Regulatory_Protein"/>
</dbReference>
<keyword evidence="3" id="KW-0548">Nucleotidyltransferase</keyword>
<feature type="domain" description="GGDEF" evidence="2">
    <location>
        <begin position="178"/>
        <end position="305"/>
    </location>
</feature>
<dbReference type="SMART" id="SM00267">
    <property type="entry name" value="GGDEF"/>
    <property type="match status" value="1"/>
</dbReference>
<organism evidence="3 4">
    <name type="scientific">Clostridium mobile</name>
    <dbReference type="NCBI Taxonomy" id="2841512"/>
    <lineage>
        <taxon>Bacteria</taxon>
        <taxon>Bacillati</taxon>
        <taxon>Bacillota</taxon>
        <taxon>Clostridia</taxon>
        <taxon>Eubacteriales</taxon>
        <taxon>Clostridiaceae</taxon>
        <taxon>Clostridium</taxon>
    </lineage>
</organism>
<keyword evidence="3" id="KW-0808">Transferase</keyword>
<dbReference type="PANTHER" id="PTHR46663:SF2">
    <property type="entry name" value="GGDEF DOMAIN-CONTAINING PROTEIN"/>
    <property type="match status" value="1"/>
</dbReference>
<dbReference type="InterPro" id="IPR000014">
    <property type="entry name" value="PAS"/>
</dbReference>
<dbReference type="CDD" id="cd00130">
    <property type="entry name" value="PAS"/>
    <property type="match status" value="1"/>
</dbReference>
<dbReference type="PANTHER" id="PTHR46663">
    <property type="entry name" value="DIGUANYLATE CYCLASE DGCT-RELATED"/>
    <property type="match status" value="1"/>
</dbReference>
<evidence type="ECO:0000259" key="1">
    <source>
        <dbReference type="PROSITE" id="PS50112"/>
    </source>
</evidence>
<proteinExistence type="predicted"/>
<dbReference type="PROSITE" id="PS50887">
    <property type="entry name" value="GGDEF"/>
    <property type="match status" value="1"/>
</dbReference>
<dbReference type="EC" id="2.7.7.65" evidence="3"/>
<comment type="caution">
    <text evidence="3">The sequence shown here is derived from an EMBL/GenBank/DDBJ whole genome shotgun (WGS) entry which is preliminary data.</text>
</comment>
<dbReference type="Pfam" id="PF00990">
    <property type="entry name" value="GGDEF"/>
    <property type="match status" value="1"/>
</dbReference>
<dbReference type="InterPro" id="IPR013767">
    <property type="entry name" value="PAS_fold"/>
</dbReference>
<dbReference type="CDD" id="cd01949">
    <property type="entry name" value="GGDEF"/>
    <property type="match status" value="1"/>
</dbReference>
<evidence type="ECO:0000313" key="4">
    <source>
        <dbReference type="Proteomes" id="UP000726170"/>
    </source>
</evidence>
<dbReference type="SMART" id="SM00091">
    <property type="entry name" value="PAS"/>
    <property type="match status" value="1"/>
</dbReference>
<protein>
    <submittedName>
        <fullName evidence="3">Diguanylate cyclase</fullName>
        <ecNumber evidence="3">2.7.7.65</ecNumber>
    </submittedName>
</protein>
<dbReference type="PROSITE" id="PS50112">
    <property type="entry name" value="PAS"/>
    <property type="match status" value="1"/>
</dbReference>
<feature type="domain" description="PAS" evidence="1">
    <location>
        <begin position="1"/>
        <end position="71"/>
    </location>
</feature>
<dbReference type="RefSeq" id="WP_216439138.1">
    <property type="nucleotide sequence ID" value="NZ_JAHLQF010000002.1"/>
</dbReference>
<keyword evidence="4" id="KW-1185">Reference proteome</keyword>
<accession>A0ABS6EHQ8</accession>
<reference evidence="3 4" key="1">
    <citation type="submission" date="2021-06" db="EMBL/GenBank/DDBJ databases">
        <authorList>
            <person name="Sun Q."/>
            <person name="Li D."/>
        </authorList>
    </citation>
    <scope>NUCLEOTIDE SEQUENCE [LARGE SCALE GENOMIC DNA]</scope>
    <source>
        <strain evidence="3 4">MSJ-11</strain>
    </source>
</reference>
<dbReference type="GO" id="GO:0052621">
    <property type="term" value="F:diguanylate cyclase activity"/>
    <property type="evidence" value="ECO:0007669"/>
    <property type="project" value="UniProtKB-EC"/>
</dbReference>
<dbReference type="NCBIfam" id="TIGR00254">
    <property type="entry name" value="GGDEF"/>
    <property type="match status" value="1"/>
</dbReference>
<dbReference type="Proteomes" id="UP000726170">
    <property type="component" value="Unassembled WGS sequence"/>
</dbReference>
<evidence type="ECO:0000313" key="3">
    <source>
        <dbReference type="EMBL" id="MBU5484677.1"/>
    </source>
</evidence>